<keyword evidence="3" id="KW-0808">Transferase</keyword>
<dbReference type="PIRSF" id="PIRSF003085">
    <property type="entry name" value="CMAS"/>
    <property type="match status" value="1"/>
</dbReference>
<proteinExistence type="inferred from homology"/>
<dbReference type="CDD" id="cd02440">
    <property type="entry name" value="AdoMet_MTases"/>
    <property type="match status" value="1"/>
</dbReference>
<evidence type="ECO:0000256" key="3">
    <source>
        <dbReference type="ARBA" id="ARBA00022679"/>
    </source>
</evidence>
<dbReference type="PANTHER" id="PTHR43667">
    <property type="entry name" value="CYCLOPROPANE-FATTY-ACYL-PHOSPHOLIPID SYNTHASE"/>
    <property type="match status" value="1"/>
</dbReference>
<dbReference type="SUPFAM" id="SSF53335">
    <property type="entry name" value="S-adenosyl-L-methionine-dependent methyltransferases"/>
    <property type="match status" value="1"/>
</dbReference>
<dbReference type="AlphaFoldDB" id="F8ACJ8"/>
<organism evidence="7 8">
    <name type="scientific">Thermodesulfatator indicus (strain DSM 15286 / JCM 11887 / CIR29812)</name>
    <dbReference type="NCBI Taxonomy" id="667014"/>
    <lineage>
        <taxon>Bacteria</taxon>
        <taxon>Pseudomonadati</taxon>
        <taxon>Thermodesulfobacteriota</taxon>
        <taxon>Thermodesulfobacteria</taxon>
        <taxon>Thermodesulfobacteriales</taxon>
        <taxon>Thermodesulfatatoraceae</taxon>
        <taxon>Thermodesulfatator</taxon>
    </lineage>
</organism>
<dbReference type="InterPro" id="IPR057206">
    <property type="entry name" value="DUF7884"/>
</dbReference>
<reference evidence="8" key="1">
    <citation type="submission" date="2011-04" db="EMBL/GenBank/DDBJ databases">
        <title>The complete genome of Thermodesulfatator indicus DSM 15286.</title>
        <authorList>
            <person name="Lucas S."/>
            <person name="Copeland A."/>
            <person name="Lapidus A."/>
            <person name="Bruce D."/>
            <person name="Goodwin L."/>
            <person name="Pitluck S."/>
            <person name="Peters L."/>
            <person name="Kyrpides N."/>
            <person name="Mavromatis K."/>
            <person name="Pagani I."/>
            <person name="Ivanova N."/>
            <person name="Saunders L."/>
            <person name="Detter J.C."/>
            <person name="Tapia R."/>
            <person name="Han C."/>
            <person name="Land M."/>
            <person name="Hauser L."/>
            <person name="Markowitz V."/>
            <person name="Cheng J.-F."/>
            <person name="Hugenholtz P."/>
            <person name="Woyke T."/>
            <person name="Wu D."/>
            <person name="Spring S."/>
            <person name="Schroeder M."/>
            <person name="Brambilla E."/>
            <person name="Klenk H.-P."/>
            <person name="Eisen J.A."/>
        </authorList>
    </citation>
    <scope>NUCLEOTIDE SEQUENCE [LARGE SCALE GENOMIC DNA]</scope>
    <source>
        <strain evidence="8">DSM 15286 / JCM 11887 / CIR29812</strain>
    </source>
</reference>
<dbReference type="KEGG" id="tid:Thein_0824"/>
<evidence type="ECO:0000313" key="8">
    <source>
        <dbReference type="Proteomes" id="UP000006793"/>
    </source>
</evidence>
<reference evidence="7 8" key="2">
    <citation type="journal article" date="2012" name="Stand. Genomic Sci.">
        <title>Complete genome sequence of the thermophilic sulfate-reducing ocean bacterium Thermodesulfatator indicus type strain (CIR29812(T)).</title>
        <authorList>
            <person name="Anderson I."/>
            <person name="Saunders E."/>
            <person name="Lapidus A."/>
            <person name="Nolan M."/>
            <person name="Lucas S."/>
            <person name="Tice H."/>
            <person name="Del Rio T.G."/>
            <person name="Cheng J.F."/>
            <person name="Han C."/>
            <person name="Tapia R."/>
            <person name="Goodwin L.A."/>
            <person name="Pitluck S."/>
            <person name="Liolios K."/>
            <person name="Mavromatis K."/>
            <person name="Pagani I."/>
            <person name="Ivanova N."/>
            <person name="Mikhailova N."/>
            <person name="Pati A."/>
            <person name="Chen A."/>
            <person name="Palaniappan K."/>
            <person name="Land M."/>
            <person name="Hauser L."/>
            <person name="Jeffries C.D."/>
            <person name="Chang Y.J."/>
            <person name="Brambilla E.M."/>
            <person name="Rohde M."/>
            <person name="Spring S."/>
            <person name="Goker M."/>
            <person name="Detter J.C."/>
            <person name="Woyke T."/>
            <person name="Bristow J."/>
            <person name="Eisen J.A."/>
            <person name="Markowitz V."/>
            <person name="Hugenholtz P."/>
            <person name="Kyrpides N.C."/>
            <person name="Klenk H.P."/>
        </authorList>
    </citation>
    <scope>NUCLEOTIDE SEQUENCE [LARGE SCALE GENOMIC DNA]</scope>
    <source>
        <strain evidence="8">DSM 15286 / JCM 11887 / CIR29812</strain>
    </source>
</reference>
<dbReference type="InterPro" id="IPR003333">
    <property type="entry name" value="CMAS"/>
</dbReference>
<evidence type="ECO:0000313" key="7">
    <source>
        <dbReference type="EMBL" id="AEH44702.1"/>
    </source>
</evidence>
<dbReference type="eggNOG" id="COG2230">
    <property type="taxonomic scope" value="Bacteria"/>
</dbReference>
<name>F8ACJ8_THEID</name>
<evidence type="ECO:0000256" key="2">
    <source>
        <dbReference type="ARBA" id="ARBA00022603"/>
    </source>
</evidence>
<dbReference type="STRING" id="667014.Thein_0824"/>
<dbReference type="Proteomes" id="UP000006793">
    <property type="component" value="Chromosome"/>
</dbReference>
<dbReference type="InParanoid" id="F8ACJ8"/>
<dbReference type="GO" id="GO:0008610">
    <property type="term" value="P:lipid biosynthetic process"/>
    <property type="evidence" value="ECO:0007669"/>
    <property type="project" value="InterPro"/>
</dbReference>
<dbReference type="RefSeq" id="WP_013907446.1">
    <property type="nucleotide sequence ID" value="NC_015681.1"/>
</dbReference>
<evidence type="ECO:0000256" key="5">
    <source>
        <dbReference type="ARBA" id="ARBA00023098"/>
    </source>
</evidence>
<evidence type="ECO:0000256" key="4">
    <source>
        <dbReference type="ARBA" id="ARBA00022691"/>
    </source>
</evidence>
<evidence type="ECO:0000256" key="1">
    <source>
        <dbReference type="ARBA" id="ARBA00010815"/>
    </source>
</evidence>
<accession>F8ACJ8</accession>
<dbReference type="PANTHER" id="PTHR43667:SF1">
    <property type="entry name" value="CYCLOPROPANE-FATTY-ACYL-PHOSPHOLIPID SYNTHASE"/>
    <property type="match status" value="1"/>
</dbReference>
<protein>
    <submittedName>
        <fullName evidence="7">Cyclopropane-fatty-acyl-phospholipid synthase</fullName>
    </submittedName>
</protein>
<dbReference type="GO" id="GO:0008168">
    <property type="term" value="F:methyltransferase activity"/>
    <property type="evidence" value="ECO:0007669"/>
    <property type="project" value="UniProtKB-KW"/>
</dbReference>
<keyword evidence="4" id="KW-0949">S-adenosyl-L-methionine</keyword>
<dbReference type="HOGENOM" id="CLU_026434_6_2_0"/>
<keyword evidence="5" id="KW-0443">Lipid metabolism</keyword>
<gene>
    <name evidence="7" type="ordered locus">Thein_0824</name>
</gene>
<dbReference type="Pfam" id="PF02353">
    <property type="entry name" value="CMAS"/>
    <property type="match status" value="1"/>
</dbReference>
<dbReference type="PaxDb" id="667014-Thein_0824"/>
<sequence>MMEPKLVSENIALLNLIFKNLSPAYFKVRFWTGEEWAPPGLKEPKVTIVIKNPGILAHLLAFPTDVRLGEAYIYDDLDFEGDIYSVFPLGEYLRQLYPRLLTNPFFWRSLFKLRMSVRRARRLEGRQAAKLKGKTHSIERDKQAISYHYDLPPEFYATYLDPMMVYSCAYFRSPDQDLATAQKNKLELVCRKLRLKPGERVLDIGCGWGGFVIYAAKKYRVKILGITLSENQVKYANEWIKREGLEDLAEVRLLDYRQLDEKEPFDKLVSIGMFEHVGSSKLWTYFRKAWKLLKPGGVFLNHGIAADWSWRIKRWSFTDRYVFPDGELLPIYKTLTVAERVGFEIRDVESLREHYVLTLRHWVKNLEKNYEKARQFVDEPTYRVWRLYMAGSAYAFSINEQSVFQSLLVKNRERGENDLPLTREDIYLNWDIME</sequence>
<dbReference type="InterPro" id="IPR050723">
    <property type="entry name" value="CFA/CMAS"/>
</dbReference>
<dbReference type="FunCoup" id="F8ACJ8">
    <property type="interactions" value="252"/>
</dbReference>
<dbReference type="PATRIC" id="fig|667014.3.peg.847"/>
<keyword evidence="8" id="KW-1185">Reference proteome</keyword>
<dbReference type="GO" id="GO:0032259">
    <property type="term" value="P:methylation"/>
    <property type="evidence" value="ECO:0007669"/>
    <property type="project" value="UniProtKB-KW"/>
</dbReference>
<feature type="domain" description="DUF7884" evidence="6">
    <location>
        <begin position="15"/>
        <end position="86"/>
    </location>
</feature>
<evidence type="ECO:0000259" key="6">
    <source>
        <dbReference type="Pfam" id="PF25371"/>
    </source>
</evidence>
<keyword evidence="2" id="KW-0489">Methyltransferase</keyword>
<dbReference type="Pfam" id="PF25371">
    <property type="entry name" value="DUF7884"/>
    <property type="match status" value="1"/>
</dbReference>
<comment type="similarity">
    <text evidence="1">Belongs to the CFA/CMAS family.</text>
</comment>
<dbReference type="Gene3D" id="3.40.50.150">
    <property type="entry name" value="Vaccinia Virus protein VP39"/>
    <property type="match status" value="1"/>
</dbReference>
<dbReference type="InterPro" id="IPR029063">
    <property type="entry name" value="SAM-dependent_MTases_sf"/>
</dbReference>
<dbReference type="EMBL" id="CP002683">
    <property type="protein sequence ID" value="AEH44702.1"/>
    <property type="molecule type" value="Genomic_DNA"/>
</dbReference>